<dbReference type="AlphaFoldDB" id="A0A9N8H4M2"/>
<keyword evidence="3" id="KW-1185">Reference proteome</keyword>
<dbReference type="Proteomes" id="UP001153069">
    <property type="component" value="Unassembled WGS sequence"/>
</dbReference>
<feature type="region of interest" description="Disordered" evidence="1">
    <location>
        <begin position="176"/>
        <end position="240"/>
    </location>
</feature>
<evidence type="ECO:0000256" key="1">
    <source>
        <dbReference type="SAM" id="MobiDB-lite"/>
    </source>
</evidence>
<sequence>MERDSLLFEDLKVLVEEFTTAEKLAELFHDSDTQVNESLNQQIAWLAPKAKTYCGSVSLVMRVRIAIAIHLVGNRALWHDLFFHVGLDVDLLTEYRLLLRDRQRNSKLETSRKKEFRVKRKKTMHDKIQGYMKQLRIDRANGMAYQTGSAMESEETNGRGPLSEVVCSKCNRRGHKDARSGLCPNNGRNRRKRSRVDPPNETSVGEEEHNNVVPRNEDEDNEDGATNEISLIDNIPLTSDPRIAELSESLANDS</sequence>
<organism evidence="2 3">
    <name type="scientific">Seminavis robusta</name>
    <dbReference type="NCBI Taxonomy" id="568900"/>
    <lineage>
        <taxon>Eukaryota</taxon>
        <taxon>Sar</taxon>
        <taxon>Stramenopiles</taxon>
        <taxon>Ochrophyta</taxon>
        <taxon>Bacillariophyta</taxon>
        <taxon>Bacillariophyceae</taxon>
        <taxon>Bacillariophycidae</taxon>
        <taxon>Naviculales</taxon>
        <taxon>Naviculaceae</taxon>
        <taxon>Seminavis</taxon>
    </lineage>
</organism>
<comment type="caution">
    <text evidence="2">The sequence shown here is derived from an EMBL/GenBank/DDBJ whole genome shotgun (WGS) entry which is preliminary data.</text>
</comment>
<gene>
    <name evidence="2" type="ORF">SEMRO_53_G031641.1</name>
</gene>
<evidence type="ECO:0000313" key="2">
    <source>
        <dbReference type="EMBL" id="CAB9499105.1"/>
    </source>
</evidence>
<proteinExistence type="predicted"/>
<accession>A0A9N8H4M2</accession>
<evidence type="ECO:0000313" key="3">
    <source>
        <dbReference type="Proteomes" id="UP001153069"/>
    </source>
</evidence>
<protein>
    <submittedName>
        <fullName evidence="2">Uncharacterized protein</fullName>
    </submittedName>
</protein>
<dbReference type="EMBL" id="CAICTM010000052">
    <property type="protein sequence ID" value="CAB9499105.1"/>
    <property type="molecule type" value="Genomic_DNA"/>
</dbReference>
<name>A0A9N8H4M2_9STRA</name>
<reference evidence="2" key="1">
    <citation type="submission" date="2020-06" db="EMBL/GenBank/DDBJ databases">
        <authorList>
            <consortium name="Plant Systems Biology data submission"/>
        </authorList>
    </citation>
    <scope>NUCLEOTIDE SEQUENCE</scope>
    <source>
        <strain evidence="2">D6</strain>
    </source>
</reference>